<proteinExistence type="predicted"/>
<dbReference type="InterPro" id="IPR012337">
    <property type="entry name" value="RNaseH-like_sf"/>
</dbReference>
<protein>
    <submittedName>
        <fullName evidence="1">Uncharacterized protein</fullName>
    </submittedName>
</protein>
<sequence>MIILDKFICGIDPGLTGGLCILQKGDTHNVVDVRIMPISTSDKDINMGVIKNYLSYYRPHLTIIERQIVVRPRIVAGKTRRQGLGSTAKTMLNYGKLIGLLEGIGLNYVVVDSREWQSHYADMAPPIKWTYSKPTKTRSVSIAVDLYPAVNLFRTPLCHKPHDGMAEALLLAHYGAEVIDDL</sequence>
<dbReference type="CDD" id="cd22992">
    <property type="entry name" value="MOC1"/>
    <property type="match status" value="1"/>
</dbReference>
<dbReference type="SUPFAM" id="SSF53098">
    <property type="entry name" value="Ribonuclease H-like"/>
    <property type="match status" value="1"/>
</dbReference>
<name>A0A7G9A492_9VIRU</name>
<accession>A0A7G9A492</accession>
<reference evidence="1" key="1">
    <citation type="submission" date="2020-07" db="EMBL/GenBank/DDBJ databases">
        <title>Dissolved microcystin release linked to lysis of a Microcystis spp. bloom in Lake Erie (USA) attributed to a novel cyanophage.</title>
        <authorList>
            <person name="McKindles K.M."/>
            <person name="Manes M.A."/>
            <person name="DeMarco J.R."/>
            <person name="McClure A."/>
            <person name="McKay R.M."/>
            <person name="Davis T.W."/>
            <person name="Bullerjahn G.S."/>
        </authorList>
    </citation>
    <scope>NUCLEOTIDE SEQUENCE</scope>
</reference>
<organism evidence="1">
    <name type="scientific">Bacteriophage sp</name>
    <dbReference type="NCBI Taxonomy" id="38018"/>
    <lineage>
        <taxon>Viruses</taxon>
    </lineage>
</organism>
<evidence type="ECO:0000313" key="1">
    <source>
        <dbReference type="EMBL" id="QNL31565.1"/>
    </source>
</evidence>
<dbReference type="EMBL" id="MT840185">
    <property type="protein sequence ID" value="QNL31565.1"/>
    <property type="molecule type" value="Genomic_DNA"/>
</dbReference>